<dbReference type="EMBL" id="KV722339">
    <property type="protein sequence ID" value="OCH94935.1"/>
    <property type="molecule type" value="Genomic_DNA"/>
</dbReference>
<accession>A0A8E2DSD8</accession>
<evidence type="ECO:0000313" key="1">
    <source>
        <dbReference type="EMBL" id="OCH94935.1"/>
    </source>
</evidence>
<gene>
    <name evidence="1" type="ORF">OBBRIDRAFT_19920</name>
</gene>
<organism evidence="1 2">
    <name type="scientific">Obba rivulosa</name>
    <dbReference type="NCBI Taxonomy" id="1052685"/>
    <lineage>
        <taxon>Eukaryota</taxon>
        <taxon>Fungi</taxon>
        <taxon>Dikarya</taxon>
        <taxon>Basidiomycota</taxon>
        <taxon>Agaricomycotina</taxon>
        <taxon>Agaricomycetes</taxon>
        <taxon>Polyporales</taxon>
        <taxon>Gelatoporiaceae</taxon>
        <taxon>Obba</taxon>
    </lineage>
</organism>
<keyword evidence="2" id="KW-1185">Reference proteome</keyword>
<dbReference type="AlphaFoldDB" id="A0A8E2DSD8"/>
<reference evidence="1 2" key="1">
    <citation type="submission" date="2016-07" db="EMBL/GenBank/DDBJ databases">
        <title>Draft genome of the white-rot fungus Obba rivulosa 3A-2.</title>
        <authorList>
            <consortium name="DOE Joint Genome Institute"/>
            <person name="Miettinen O."/>
            <person name="Riley R."/>
            <person name="Acob R."/>
            <person name="Barry K."/>
            <person name="Cullen D."/>
            <person name="De Vries R."/>
            <person name="Hainaut M."/>
            <person name="Hatakka A."/>
            <person name="Henrissat B."/>
            <person name="Hilden K."/>
            <person name="Kuo R."/>
            <person name="Labutti K."/>
            <person name="Lipzen A."/>
            <person name="Makela M.R."/>
            <person name="Sandor L."/>
            <person name="Spatafora J.W."/>
            <person name="Grigoriev I.V."/>
            <person name="Hibbett D.S."/>
        </authorList>
    </citation>
    <scope>NUCLEOTIDE SEQUENCE [LARGE SCALE GENOMIC DNA]</scope>
    <source>
        <strain evidence="1 2">3A-2</strain>
    </source>
</reference>
<evidence type="ECO:0000313" key="2">
    <source>
        <dbReference type="Proteomes" id="UP000250043"/>
    </source>
</evidence>
<name>A0A8E2DSD8_9APHY</name>
<sequence>MHAIPMQSPHSVLRATHRDGCLDALRELGPLVDIFLATPDAQFDPWIAPYGACRTVEEAQFVVRKHWDRVQVELQLFKGTTADSVSPPTTHDPINGHDADDCMCLGCRIPTFEEVRIAEEMNIRQEWYSGEREADLSPLSQHLLHAEVWRFVVEMVDDHRTLLACGCTCILLRDICRRRIRRCRTYIVAREKGITSLHDRLQQEPVLSHLMRVVSIRNTALLSTFLVQFIRKMPNVFLLQMEGPISHWHSATLICRLLSIHLRAW</sequence>
<dbReference type="Proteomes" id="UP000250043">
    <property type="component" value="Unassembled WGS sequence"/>
</dbReference>
<proteinExistence type="predicted"/>
<protein>
    <submittedName>
        <fullName evidence="1">Uncharacterized protein</fullName>
    </submittedName>
</protein>